<proteinExistence type="predicted"/>
<dbReference type="EMBL" id="JBHULU010000006">
    <property type="protein sequence ID" value="MFD2513271.1"/>
    <property type="molecule type" value="Genomic_DNA"/>
</dbReference>
<evidence type="ECO:0000313" key="2">
    <source>
        <dbReference type="Proteomes" id="UP001597544"/>
    </source>
</evidence>
<dbReference type="Proteomes" id="UP001597544">
    <property type="component" value="Unassembled WGS sequence"/>
</dbReference>
<organism evidence="1 2">
    <name type="scientific">Pontibacter locisalis</name>
    <dbReference type="NCBI Taxonomy" id="1719035"/>
    <lineage>
        <taxon>Bacteria</taxon>
        <taxon>Pseudomonadati</taxon>
        <taxon>Bacteroidota</taxon>
        <taxon>Cytophagia</taxon>
        <taxon>Cytophagales</taxon>
        <taxon>Hymenobacteraceae</taxon>
        <taxon>Pontibacter</taxon>
    </lineage>
</organism>
<accession>A0ABW5II36</accession>
<reference evidence="2" key="1">
    <citation type="journal article" date="2019" name="Int. J. Syst. Evol. Microbiol.">
        <title>The Global Catalogue of Microorganisms (GCM) 10K type strain sequencing project: providing services to taxonomists for standard genome sequencing and annotation.</title>
        <authorList>
            <consortium name="The Broad Institute Genomics Platform"/>
            <consortium name="The Broad Institute Genome Sequencing Center for Infectious Disease"/>
            <person name="Wu L."/>
            <person name="Ma J."/>
        </authorList>
    </citation>
    <scope>NUCLEOTIDE SEQUENCE [LARGE SCALE GENOMIC DNA]</scope>
    <source>
        <strain evidence="2">KCTC 42498</strain>
    </source>
</reference>
<gene>
    <name evidence="1" type="ORF">ACFSRY_05290</name>
</gene>
<sequence>MIPELRRQWPTRALGVLTPVAKDWLATNFYELLSQARLKRLGRVLPETVFHRIALEAVRNFTSEGQALQWLDV</sequence>
<name>A0ABW5II36_9BACT</name>
<protein>
    <submittedName>
        <fullName evidence="1">Uncharacterized protein</fullName>
    </submittedName>
</protein>
<dbReference type="RefSeq" id="WP_377503777.1">
    <property type="nucleotide sequence ID" value="NZ_JBHULU010000006.1"/>
</dbReference>
<evidence type="ECO:0000313" key="1">
    <source>
        <dbReference type="EMBL" id="MFD2513271.1"/>
    </source>
</evidence>
<keyword evidence="2" id="KW-1185">Reference proteome</keyword>
<comment type="caution">
    <text evidence="1">The sequence shown here is derived from an EMBL/GenBank/DDBJ whole genome shotgun (WGS) entry which is preliminary data.</text>
</comment>